<dbReference type="InterPro" id="IPR045249">
    <property type="entry name" value="HARBI1-like"/>
</dbReference>
<comment type="caution">
    <text evidence="11">The sequence shown here is derived from an EMBL/GenBank/DDBJ whole genome shotgun (WGS) entry which is preliminary data.</text>
</comment>
<dbReference type="PANTHER" id="PTHR22930:SF85">
    <property type="entry name" value="GH03217P-RELATED"/>
    <property type="match status" value="1"/>
</dbReference>
<gene>
    <name evidence="11" type="ORF">KUTeg_021471</name>
</gene>
<sequence>MKTPQSKSATNIKHRHDAELPRRKEEGQLDYQEEKSKTNWIIKNEGEKSRIRGYVEEVVPSYTEDFRKMFRIKPATFNSLVDIIKGFPELQQAGIGRRDPIKIKKQLLITFWYVGGNDNISRIADRFGVSESTVIACRDKVMAGITKLKDRLIKWPNQQELRDEEQEFIRRNGLPEIGGAIDGTHIPIKAPKNNPQSYVNRKHFHLLQMQCVCLHNRLFSHVFVGNPGSVHDARILDDAAYPLRQWLLTPYRDNGHLTPQQR</sequence>
<evidence type="ECO:0000256" key="7">
    <source>
        <dbReference type="ARBA" id="ARBA00023242"/>
    </source>
</evidence>
<feature type="compositionally biased region" description="Polar residues" evidence="8">
    <location>
        <begin position="1"/>
        <end position="11"/>
    </location>
</feature>
<dbReference type="EMBL" id="JARBDR010000919">
    <property type="protein sequence ID" value="KAJ8299952.1"/>
    <property type="molecule type" value="Genomic_DNA"/>
</dbReference>
<keyword evidence="7" id="KW-0539">Nucleus</keyword>
<evidence type="ECO:0000256" key="4">
    <source>
        <dbReference type="ARBA" id="ARBA00022722"/>
    </source>
</evidence>
<keyword evidence="12" id="KW-1185">Reference proteome</keyword>
<feature type="domain" description="DUF8040" evidence="10">
    <location>
        <begin position="53"/>
        <end position="146"/>
    </location>
</feature>
<dbReference type="Pfam" id="PF13359">
    <property type="entry name" value="DDE_Tnp_4"/>
    <property type="match status" value="1"/>
</dbReference>
<evidence type="ECO:0008006" key="13">
    <source>
        <dbReference type="Google" id="ProtNLM"/>
    </source>
</evidence>
<keyword evidence="4" id="KW-0540">Nuclease</keyword>
<dbReference type="Pfam" id="PF26138">
    <property type="entry name" value="DUF8040"/>
    <property type="match status" value="1"/>
</dbReference>
<comment type="cofactor">
    <cofactor evidence="1">
        <name>a divalent metal cation</name>
        <dbReference type="ChEBI" id="CHEBI:60240"/>
    </cofactor>
</comment>
<evidence type="ECO:0000256" key="1">
    <source>
        <dbReference type="ARBA" id="ARBA00001968"/>
    </source>
</evidence>
<evidence type="ECO:0000256" key="6">
    <source>
        <dbReference type="ARBA" id="ARBA00022801"/>
    </source>
</evidence>
<reference evidence="11 12" key="1">
    <citation type="submission" date="2022-12" db="EMBL/GenBank/DDBJ databases">
        <title>Chromosome-level genome of Tegillarca granosa.</title>
        <authorList>
            <person name="Kim J."/>
        </authorList>
    </citation>
    <scope>NUCLEOTIDE SEQUENCE [LARGE SCALE GENOMIC DNA]</scope>
    <source>
        <strain evidence="11">Teg-2019</strain>
        <tissue evidence="11">Adductor muscle</tissue>
    </source>
</reference>
<evidence type="ECO:0000313" key="11">
    <source>
        <dbReference type="EMBL" id="KAJ8299952.1"/>
    </source>
</evidence>
<comment type="subcellular location">
    <subcellularLocation>
        <location evidence="2">Nucleus</location>
    </subcellularLocation>
</comment>
<keyword evidence="6" id="KW-0378">Hydrolase</keyword>
<evidence type="ECO:0000259" key="10">
    <source>
        <dbReference type="Pfam" id="PF26138"/>
    </source>
</evidence>
<dbReference type="PANTHER" id="PTHR22930">
    <property type="match status" value="1"/>
</dbReference>
<feature type="compositionally biased region" description="Basic and acidic residues" evidence="8">
    <location>
        <begin position="16"/>
        <end position="31"/>
    </location>
</feature>
<evidence type="ECO:0000256" key="3">
    <source>
        <dbReference type="ARBA" id="ARBA00006958"/>
    </source>
</evidence>
<dbReference type="Proteomes" id="UP001217089">
    <property type="component" value="Unassembled WGS sequence"/>
</dbReference>
<evidence type="ECO:0000259" key="9">
    <source>
        <dbReference type="Pfam" id="PF13359"/>
    </source>
</evidence>
<feature type="non-terminal residue" evidence="11">
    <location>
        <position position="262"/>
    </location>
</feature>
<protein>
    <recommendedName>
        <fullName evidence="13">Harbinger transposase-derived nuclease</fullName>
    </recommendedName>
</protein>
<organism evidence="11 12">
    <name type="scientific">Tegillarca granosa</name>
    <name type="common">Malaysian cockle</name>
    <name type="synonym">Anadara granosa</name>
    <dbReference type="NCBI Taxonomy" id="220873"/>
    <lineage>
        <taxon>Eukaryota</taxon>
        <taxon>Metazoa</taxon>
        <taxon>Spiralia</taxon>
        <taxon>Lophotrochozoa</taxon>
        <taxon>Mollusca</taxon>
        <taxon>Bivalvia</taxon>
        <taxon>Autobranchia</taxon>
        <taxon>Pteriomorphia</taxon>
        <taxon>Arcoida</taxon>
        <taxon>Arcoidea</taxon>
        <taxon>Arcidae</taxon>
        <taxon>Tegillarca</taxon>
    </lineage>
</organism>
<feature type="domain" description="DDE Tnp4" evidence="9">
    <location>
        <begin position="181"/>
        <end position="237"/>
    </location>
</feature>
<evidence type="ECO:0000313" key="12">
    <source>
        <dbReference type="Proteomes" id="UP001217089"/>
    </source>
</evidence>
<evidence type="ECO:0000256" key="2">
    <source>
        <dbReference type="ARBA" id="ARBA00004123"/>
    </source>
</evidence>
<feature type="region of interest" description="Disordered" evidence="8">
    <location>
        <begin position="1"/>
        <end position="31"/>
    </location>
</feature>
<proteinExistence type="inferred from homology"/>
<name>A0ABQ9E8R0_TEGGR</name>
<accession>A0ABQ9E8R0</accession>
<dbReference type="InterPro" id="IPR027806">
    <property type="entry name" value="HARBI1_dom"/>
</dbReference>
<dbReference type="InterPro" id="IPR058353">
    <property type="entry name" value="DUF8040"/>
</dbReference>
<evidence type="ECO:0000256" key="8">
    <source>
        <dbReference type="SAM" id="MobiDB-lite"/>
    </source>
</evidence>
<comment type="similarity">
    <text evidence="3">Belongs to the HARBI1 family.</text>
</comment>
<keyword evidence="5" id="KW-0479">Metal-binding</keyword>
<evidence type="ECO:0000256" key="5">
    <source>
        <dbReference type="ARBA" id="ARBA00022723"/>
    </source>
</evidence>